<keyword evidence="1" id="KW-0677">Repeat</keyword>
<dbReference type="PANTHER" id="PTHR45188:SF2">
    <property type="entry name" value="DNAJ HOMOLOG SUBFAMILY C MEMBER 7"/>
    <property type="match status" value="1"/>
</dbReference>
<evidence type="ECO:0000256" key="3">
    <source>
        <dbReference type="PROSITE-ProRule" id="PRU00339"/>
    </source>
</evidence>
<feature type="repeat" description="TPR" evidence="3">
    <location>
        <begin position="328"/>
        <end position="361"/>
    </location>
</feature>
<dbReference type="Proteomes" id="UP001652621">
    <property type="component" value="Unplaced"/>
</dbReference>
<evidence type="ECO:0000313" key="6">
    <source>
        <dbReference type="RefSeq" id="XP_058986278.1"/>
    </source>
</evidence>
<accession>A0ABM3VKE6</accession>
<sequence>MKTYCPNDLATGFRYNSSQTRCYMLPDGNTSIHGEYYRYPSGQLPSKNIFPSSKTSNRKTKSRRNSCQAITPVMADSIDQQSDNGVRNENFYIKRVVCIAEEKKKLGNDDYKAQNYQSALKFYSDAISLCPDCPTYYANRSACYMMLSNYTNALNDARTAARLDPAFEKAYVRIAKCCVAKGDIIGAEQAIKKIEELDPQSNSVNAEKSATQQLRQLEQTVQSNYDAKAYRNVVFYLDSAIKLAPACYRYRLLKGECLALLGRCDEAVDIAISVMKLDSTSADAIYVRGLCFYYTDNLEKGIKHFELALQLDPDHKKAKEMRTKSKTLKDMKENGNVLFKTGRYREAQSVYTEALKIDELNKDINSKLLYNRALVHSKLNNLRDAVADCTRVLEINDKYLKALLLRARCYNDLEKFEECVNDYEAAVQIQKTPEIKKLLRDAKFALKKSKRKDYYKILGVSRNAGEDEIKKAYRKKALVHHPDRHANSSPEERKEQELKFKEIGEAYAILSDPRKKMRYDSGQDMEEHDQADIDPSHVFRHFFQFGGGPGGQSSFNFEF</sequence>
<feature type="repeat" description="TPR" evidence="3">
    <location>
        <begin position="282"/>
        <end position="315"/>
    </location>
</feature>
<dbReference type="InterPro" id="IPR001623">
    <property type="entry name" value="DnaJ_domain"/>
</dbReference>
<dbReference type="SMART" id="SM00028">
    <property type="entry name" value="TPR"/>
    <property type="match status" value="8"/>
</dbReference>
<protein>
    <submittedName>
        <fullName evidence="6">DnaJ homolog subfamily C member 7 isoform X1</fullName>
    </submittedName>
</protein>
<reference evidence="6" key="1">
    <citation type="submission" date="2025-08" db="UniProtKB">
        <authorList>
            <consortium name="RefSeq"/>
        </authorList>
    </citation>
    <scope>IDENTIFICATION</scope>
    <source>
        <strain evidence="6">Aabys</strain>
        <tissue evidence="6">Whole body</tissue>
    </source>
</reference>
<dbReference type="Pfam" id="PF00226">
    <property type="entry name" value="DnaJ"/>
    <property type="match status" value="1"/>
</dbReference>
<dbReference type="InterPro" id="IPR019734">
    <property type="entry name" value="TPR_rpt"/>
</dbReference>
<feature type="domain" description="J" evidence="4">
    <location>
        <begin position="453"/>
        <end position="523"/>
    </location>
</feature>
<dbReference type="SUPFAM" id="SSF46565">
    <property type="entry name" value="Chaperone J-domain"/>
    <property type="match status" value="1"/>
</dbReference>
<dbReference type="GeneID" id="101893448"/>
<dbReference type="InterPro" id="IPR011990">
    <property type="entry name" value="TPR-like_helical_dom_sf"/>
</dbReference>
<dbReference type="PANTHER" id="PTHR45188">
    <property type="entry name" value="DNAJ PROTEIN P58IPK HOMOLOG"/>
    <property type="match status" value="1"/>
</dbReference>
<dbReference type="PROSITE" id="PS00636">
    <property type="entry name" value="DNAJ_1"/>
    <property type="match status" value="1"/>
</dbReference>
<feature type="repeat" description="TPR" evidence="3">
    <location>
        <begin position="100"/>
        <end position="133"/>
    </location>
</feature>
<dbReference type="InterPro" id="IPR036869">
    <property type="entry name" value="J_dom_sf"/>
</dbReference>
<dbReference type="PRINTS" id="PR00625">
    <property type="entry name" value="JDOMAIN"/>
</dbReference>
<dbReference type="RefSeq" id="XP_058986278.1">
    <property type="nucleotide sequence ID" value="XM_059130295.1"/>
</dbReference>
<dbReference type="PROSITE" id="PS50005">
    <property type="entry name" value="TPR"/>
    <property type="match status" value="3"/>
</dbReference>
<evidence type="ECO:0000256" key="1">
    <source>
        <dbReference type="ARBA" id="ARBA00022737"/>
    </source>
</evidence>
<dbReference type="SMART" id="SM00271">
    <property type="entry name" value="DnaJ"/>
    <property type="match status" value="1"/>
</dbReference>
<dbReference type="InterPro" id="IPR018253">
    <property type="entry name" value="DnaJ_domain_CS"/>
</dbReference>
<evidence type="ECO:0000256" key="2">
    <source>
        <dbReference type="ARBA" id="ARBA00022803"/>
    </source>
</evidence>
<dbReference type="PROSITE" id="PS50076">
    <property type="entry name" value="DNAJ_2"/>
    <property type="match status" value="1"/>
</dbReference>
<dbReference type="Gene3D" id="1.10.287.110">
    <property type="entry name" value="DnaJ domain"/>
    <property type="match status" value="1"/>
</dbReference>
<proteinExistence type="predicted"/>
<dbReference type="SUPFAM" id="SSF48452">
    <property type="entry name" value="TPR-like"/>
    <property type="match status" value="3"/>
</dbReference>
<name>A0ABM3VKE6_MUSDO</name>
<dbReference type="CDD" id="cd06257">
    <property type="entry name" value="DnaJ"/>
    <property type="match status" value="1"/>
</dbReference>
<evidence type="ECO:0000259" key="4">
    <source>
        <dbReference type="PROSITE" id="PS50076"/>
    </source>
</evidence>
<keyword evidence="2 3" id="KW-0802">TPR repeat</keyword>
<dbReference type="Pfam" id="PF13432">
    <property type="entry name" value="TPR_16"/>
    <property type="match status" value="1"/>
</dbReference>
<gene>
    <name evidence="6" type="primary">LOC101893448</name>
</gene>
<evidence type="ECO:0000313" key="5">
    <source>
        <dbReference type="Proteomes" id="UP001652621"/>
    </source>
</evidence>
<keyword evidence="5" id="KW-1185">Reference proteome</keyword>
<dbReference type="Gene3D" id="1.25.40.10">
    <property type="entry name" value="Tetratricopeptide repeat domain"/>
    <property type="match status" value="1"/>
</dbReference>
<organism evidence="5 6">
    <name type="scientific">Musca domestica</name>
    <name type="common">House fly</name>
    <dbReference type="NCBI Taxonomy" id="7370"/>
    <lineage>
        <taxon>Eukaryota</taxon>
        <taxon>Metazoa</taxon>
        <taxon>Ecdysozoa</taxon>
        <taxon>Arthropoda</taxon>
        <taxon>Hexapoda</taxon>
        <taxon>Insecta</taxon>
        <taxon>Pterygota</taxon>
        <taxon>Neoptera</taxon>
        <taxon>Endopterygota</taxon>
        <taxon>Diptera</taxon>
        <taxon>Brachycera</taxon>
        <taxon>Muscomorpha</taxon>
        <taxon>Muscoidea</taxon>
        <taxon>Muscidae</taxon>
        <taxon>Musca</taxon>
    </lineage>
</organism>
<dbReference type="Pfam" id="PF13181">
    <property type="entry name" value="TPR_8"/>
    <property type="match status" value="4"/>
</dbReference>